<keyword evidence="2" id="KW-1185">Reference proteome</keyword>
<accession>A0A0C9Z475</accession>
<evidence type="ECO:0000313" key="1">
    <source>
        <dbReference type="EMBL" id="KIK17252.1"/>
    </source>
</evidence>
<dbReference type="EMBL" id="KN833834">
    <property type="protein sequence ID" value="KIK17252.1"/>
    <property type="molecule type" value="Genomic_DNA"/>
</dbReference>
<protein>
    <submittedName>
        <fullName evidence="1">Uncharacterized protein</fullName>
    </submittedName>
</protein>
<name>A0A0C9Z475_9AGAM</name>
<dbReference type="Proteomes" id="UP000054018">
    <property type="component" value="Unassembled WGS sequence"/>
</dbReference>
<gene>
    <name evidence="1" type="ORF">PISMIDRAFT_15255</name>
</gene>
<dbReference type="AlphaFoldDB" id="A0A0C9Z475"/>
<reference evidence="1 2" key="1">
    <citation type="submission" date="2014-04" db="EMBL/GenBank/DDBJ databases">
        <authorList>
            <consortium name="DOE Joint Genome Institute"/>
            <person name="Kuo A."/>
            <person name="Kohler A."/>
            <person name="Costa M.D."/>
            <person name="Nagy L.G."/>
            <person name="Floudas D."/>
            <person name="Copeland A."/>
            <person name="Barry K.W."/>
            <person name="Cichocki N."/>
            <person name="Veneault-Fourrey C."/>
            <person name="LaButti K."/>
            <person name="Lindquist E.A."/>
            <person name="Lipzen A."/>
            <person name="Lundell T."/>
            <person name="Morin E."/>
            <person name="Murat C."/>
            <person name="Sun H."/>
            <person name="Tunlid A."/>
            <person name="Henrissat B."/>
            <person name="Grigoriev I.V."/>
            <person name="Hibbett D.S."/>
            <person name="Martin F."/>
            <person name="Nordberg H.P."/>
            <person name="Cantor M.N."/>
            <person name="Hua S.X."/>
        </authorList>
    </citation>
    <scope>NUCLEOTIDE SEQUENCE [LARGE SCALE GENOMIC DNA]</scope>
    <source>
        <strain evidence="1 2">441</strain>
    </source>
</reference>
<evidence type="ECO:0000313" key="2">
    <source>
        <dbReference type="Proteomes" id="UP000054018"/>
    </source>
</evidence>
<dbReference type="OrthoDB" id="10585677at2759"/>
<reference evidence="2" key="2">
    <citation type="submission" date="2015-01" db="EMBL/GenBank/DDBJ databases">
        <title>Evolutionary Origins and Diversification of the Mycorrhizal Mutualists.</title>
        <authorList>
            <consortium name="DOE Joint Genome Institute"/>
            <consortium name="Mycorrhizal Genomics Consortium"/>
            <person name="Kohler A."/>
            <person name="Kuo A."/>
            <person name="Nagy L.G."/>
            <person name="Floudas D."/>
            <person name="Copeland A."/>
            <person name="Barry K.W."/>
            <person name="Cichocki N."/>
            <person name="Veneault-Fourrey C."/>
            <person name="LaButti K."/>
            <person name="Lindquist E.A."/>
            <person name="Lipzen A."/>
            <person name="Lundell T."/>
            <person name="Morin E."/>
            <person name="Murat C."/>
            <person name="Riley R."/>
            <person name="Ohm R."/>
            <person name="Sun H."/>
            <person name="Tunlid A."/>
            <person name="Henrissat B."/>
            <person name="Grigoriev I.V."/>
            <person name="Hibbett D.S."/>
            <person name="Martin F."/>
        </authorList>
    </citation>
    <scope>NUCLEOTIDE SEQUENCE [LARGE SCALE GENOMIC DNA]</scope>
    <source>
        <strain evidence="2">441</strain>
    </source>
</reference>
<organism evidence="1 2">
    <name type="scientific">Pisolithus microcarpus 441</name>
    <dbReference type="NCBI Taxonomy" id="765257"/>
    <lineage>
        <taxon>Eukaryota</taxon>
        <taxon>Fungi</taxon>
        <taxon>Dikarya</taxon>
        <taxon>Basidiomycota</taxon>
        <taxon>Agaricomycotina</taxon>
        <taxon>Agaricomycetes</taxon>
        <taxon>Agaricomycetidae</taxon>
        <taxon>Boletales</taxon>
        <taxon>Sclerodermatineae</taxon>
        <taxon>Pisolithaceae</taxon>
        <taxon>Pisolithus</taxon>
    </lineage>
</organism>
<dbReference type="HOGENOM" id="CLU_1897015_0_0_1"/>
<proteinExistence type="predicted"/>
<sequence>MKRRRGNYDSTILQHLRPRDVETVVRALAVGGPATSLMDDDAAGLKSEVAGSDKLHTDAEANAEPDKTSAWITQLRARVVPGCTDYRPAEAVLGNFRRDAKNWERSDSPRLPCPRCLISIPVSTHLVGASDISS</sequence>